<sequence>MTLGFFLESLHLVEFAFLYIFIVLALQAHNRFSKTTNMLAAIFASFYGLIDEIHQLFVDGRSFTVNDLIKDWCGVWITYFVVHLKYLRWAKHSHGTTDDSVESEYALFKQKP</sequence>
<feature type="domain" description="VanZ-like" evidence="2">
    <location>
        <begin position="8"/>
        <end position="84"/>
    </location>
</feature>
<dbReference type="Proteomes" id="UP000447393">
    <property type="component" value="Unassembled WGS sequence"/>
</dbReference>
<evidence type="ECO:0000256" key="1">
    <source>
        <dbReference type="SAM" id="Phobius"/>
    </source>
</evidence>
<keyword evidence="1" id="KW-1133">Transmembrane helix</keyword>
<protein>
    <recommendedName>
        <fullName evidence="2">VanZ-like domain-containing protein</fullName>
    </recommendedName>
</protein>
<dbReference type="RefSeq" id="WP_160913523.1">
    <property type="nucleotide sequence ID" value="NZ_WMEZ01000002.1"/>
</dbReference>
<organism evidence="3 4">
    <name type="scientific">Halobacillus litoralis</name>
    <dbReference type="NCBI Taxonomy" id="45668"/>
    <lineage>
        <taxon>Bacteria</taxon>
        <taxon>Bacillati</taxon>
        <taxon>Bacillota</taxon>
        <taxon>Bacilli</taxon>
        <taxon>Bacillales</taxon>
        <taxon>Bacillaceae</taxon>
        <taxon>Halobacillus</taxon>
    </lineage>
</organism>
<comment type="caution">
    <text evidence="3">The sequence shown here is derived from an EMBL/GenBank/DDBJ whole genome shotgun (WGS) entry which is preliminary data.</text>
</comment>
<evidence type="ECO:0000313" key="4">
    <source>
        <dbReference type="Proteomes" id="UP000447393"/>
    </source>
</evidence>
<gene>
    <name evidence="3" type="ORF">GLV98_07170</name>
</gene>
<reference evidence="3 4" key="1">
    <citation type="submission" date="2019-11" db="EMBL/GenBank/DDBJ databases">
        <title>Genome sequences of 17 halophilic strains isolated from different environments.</title>
        <authorList>
            <person name="Furrow R.E."/>
        </authorList>
    </citation>
    <scope>NUCLEOTIDE SEQUENCE [LARGE SCALE GENOMIC DNA]</scope>
    <source>
        <strain evidence="3 4">22505_10_Sand</strain>
    </source>
</reference>
<dbReference type="NCBIfam" id="NF037970">
    <property type="entry name" value="vanZ_1"/>
    <property type="match status" value="1"/>
</dbReference>
<dbReference type="EMBL" id="WMEZ01000002">
    <property type="protein sequence ID" value="MYL49259.1"/>
    <property type="molecule type" value="Genomic_DNA"/>
</dbReference>
<dbReference type="Pfam" id="PF04892">
    <property type="entry name" value="VanZ"/>
    <property type="match status" value="1"/>
</dbReference>
<accession>A0A845E4W7</accession>
<name>A0A845E4W7_9BACI</name>
<dbReference type="InterPro" id="IPR006976">
    <property type="entry name" value="VanZ-like"/>
</dbReference>
<keyword evidence="1" id="KW-0812">Transmembrane</keyword>
<dbReference type="AlphaFoldDB" id="A0A845E4W7"/>
<evidence type="ECO:0000313" key="3">
    <source>
        <dbReference type="EMBL" id="MYL49259.1"/>
    </source>
</evidence>
<dbReference type="OrthoDB" id="291892at2"/>
<feature type="transmembrane region" description="Helical" evidence="1">
    <location>
        <begin position="6"/>
        <end position="26"/>
    </location>
</feature>
<proteinExistence type="predicted"/>
<evidence type="ECO:0000259" key="2">
    <source>
        <dbReference type="Pfam" id="PF04892"/>
    </source>
</evidence>
<keyword evidence="1" id="KW-0472">Membrane</keyword>